<keyword evidence="3" id="KW-1185">Reference proteome</keyword>
<dbReference type="EMBL" id="CAJVQA010010338">
    <property type="protein sequence ID" value="CAG8695831.1"/>
    <property type="molecule type" value="Genomic_DNA"/>
</dbReference>
<name>A0A9N9HIY7_9GLOM</name>
<dbReference type="AlphaFoldDB" id="A0A9N9HIY7"/>
<accession>A0A9N9HIY7</accession>
<evidence type="ECO:0000256" key="1">
    <source>
        <dbReference type="SAM" id="MobiDB-lite"/>
    </source>
</evidence>
<feature type="non-terminal residue" evidence="2">
    <location>
        <position position="43"/>
    </location>
</feature>
<feature type="region of interest" description="Disordered" evidence="1">
    <location>
        <begin position="1"/>
        <end position="43"/>
    </location>
</feature>
<protein>
    <submittedName>
        <fullName evidence="2">24037_t:CDS:1</fullName>
    </submittedName>
</protein>
<proteinExistence type="predicted"/>
<feature type="compositionally biased region" description="Polar residues" evidence="1">
    <location>
        <begin position="1"/>
        <end position="22"/>
    </location>
</feature>
<organism evidence="2 3">
    <name type="scientific">Cetraspora pellucida</name>
    <dbReference type="NCBI Taxonomy" id="1433469"/>
    <lineage>
        <taxon>Eukaryota</taxon>
        <taxon>Fungi</taxon>
        <taxon>Fungi incertae sedis</taxon>
        <taxon>Mucoromycota</taxon>
        <taxon>Glomeromycotina</taxon>
        <taxon>Glomeromycetes</taxon>
        <taxon>Diversisporales</taxon>
        <taxon>Gigasporaceae</taxon>
        <taxon>Cetraspora</taxon>
    </lineage>
</organism>
<evidence type="ECO:0000313" key="2">
    <source>
        <dbReference type="EMBL" id="CAG8695831.1"/>
    </source>
</evidence>
<reference evidence="2" key="1">
    <citation type="submission" date="2021-06" db="EMBL/GenBank/DDBJ databases">
        <authorList>
            <person name="Kallberg Y."/>
            <person name="Tangrot J."/>
            <person name="Rosling A."/>
        </authorList>
    </citation>
    <scope>NUCLEOTIDE SEQUENCE</scope>
    <source>
        <strain evidence="2">FL966</strain>
    </source>
</reference>
<evidence type="ECO:0000313" key="3">
    <source>
        <dbReference type="Proteomes" id="UP000789759"/>
    </source>
</evidence>
<gene>
    <name evidence="2" type="ORF">CPELLU_LOCUS11558</name>
</gene>
<sequence>MTNQKQNNITNQSSSENIIEQNIDQDTEMLSENKESVFPVSES</sequence>
<dbReference type="Proteomes" id="UP000789759">
    <property type="component" value="Unassembled WGS sequence"/>
</dbReference>
<comment type="caution">
    <text evidence="2">The sequence shown here is derived from an EMBL/GenBank/DDBJ whole genome shotgun (WGS) entry which is preliminary data.</text>
</comment>